<accession>A0A5B7ZW21</accession>
<dbReference type="Gene3D" id="2.60.40.10">
    <property type="entry name" value="Immunoglobulins"/>
    <property type="match status" value="1"/>
</dbReference>
<dbReference type="PANTHER" id="PTHR48098">
    <property type="entry name" value="ENTEROCHELIN ESTERASE-RELATED"/>
    <property type="match status" value="1"/>
</dbReference>
<dbReference type="Pfam" id="PF00756">
    <property type="entry name" value="Esterase"/>
    <property type="match status" value="1"/>
</dbReference>
<dbReference type="KEGG" id="hyj:FHG12_00610"/>
<protein>
    <submittedName>
        <fullName evidence="2">T9SS type A sorting domain-containing protein</fullName>
    </submittedName>
</protein>
<dbReference type="InterPro" id="IPR013783">
    <property type="entry name" value="Ig-like_fold"/>
</dbReference>
<organism evidence="2 3">
    <name type="scientific">Hymenobacter jejuensis</name>
    <dbReference type="NCBI Taxonomy" id="2502781"/>
    <lineage>
        <taxon>Bacteria</taxon>
        <taxon>Pseudomonadati</taxon>
        <taxon>Bacteroidota</taxon>
        <taxon>Cytophagia</taxon>
        <taxon>Cytophagales</taxon>
        <taxon>Hymenobacteraceae</taxon>
        <taxon>Hymenobacter</taxon>
    </lineage>
</organism>
<keyword evidence="3" id="KW-1185">Reference proteome</keyword>
<evidence type="ECO:0000313" key="3">
    <source>
        <dbReference type="Proteomes" id="UP000305398"/>
    </source>
</evidence>
<dbReference type="Proteomes" id="UP000305398">
    <property type="component" value="Chromosome"/>
</dbReference>
<dbReference type="EMBL" id="CP040896">
    <property type="protein sequence ID" value="QDA58693.1"/>
    <property type="molecule type" value="Genomic_DNA"/>
</dbReference>
<dbReference type="NCBIfam" id="TIGR04183">
    <property type="entry name" value="Por_Secre_tail"/>
    <property type="match status" value="1"/>
</dbReference>
<dbReference type="PROSITE" id="PS51166">
    <property type="entry name" value="CBM20"/>
    <property type="match status" value="1"/>
</dbReference>
<dbReference type="InterPro" id="IPR000801">
    <property type="entry name" value="Esterase-like"/>
</dbReference>
<dbReference type="AlphaFoldDB" id="A0A5B7ZW21"/>
<dbReference type="InterPro" id="IPR029058">
    <property type="entry name" value="AB_hydrolase_fold"/>
</dbReference>
<feature type="domain" description="CBM20" evidence="1">
    <location>
        <begin position="27"/>
        <end position="128"/>
    </location>
</feature>
<reference evidence="2 3" key="1">
    <citation type="submission" date="2019-06" db="EMBL/GenBank/DDBJ databases">
        <authorList>
            <person name="Srinivasan S."/>
        </authorList>
    </citation>
    <scope>NUCLEOTIDE SEQUENCE [LARGE SCALE GENOMIC DNA]</scope>
    <source>
        <strain evidence="2 3">17J68-5</strain>
    </source>
</reference>
<gene>
    <name evidence="2" type="ORF">FHG12_00610</name>
</gene>
<dbReference type="PANTHER" id="PTHR48098:SF6">
    <property type="entry name" value="FERRI-BACILLIBACTIN ESTERASE BESA"/>
    <property type="match status" value="1"/>
</dbReference>
<evidence type="ECO:0000259" key="1">
    <source>
        <dbReference type="PROSITE" id="PS51166"/>
    </source>
</evidence>
<dbReference type="SUPFAM" id="SSF53474">
    <property type="entry name" value="alpha/beta-Hydrolases"/>
    <property type="match status" value="1"/>
</dbReference>
<name>A0A5B7ZW21_9BACT</name>
<dbReference type="InterPro" id="IPR014756">
    <property type="entry name" value="Ig_E-set"/>
</dbReference>
<dbReference type="InterPro" id="IPR050583">
    <property type="entry name" value="Mycobacterial_A85_antigen"/>
</dbReference>
<dbReference type="SUPFAM" id="SSF81296">
    <property type="entry name" value="E set domains"/>
    <property type="match status" value="1"/>
</dbReference>
<dbReference type="RefSeq" id="WP_139513586.1">
    <property type="nucleotide sequence ID" value="NZ_CP040896.1"/>
</dbReference>
<dbReference type="InterPro" id="IPR002044">
    <property type="entry name" value="CBM20"/>
</dbReference>
<sequence>MIIKALCKILNSCGLVGLVVLLQGVAVVALGQTTLKVTAVPANTPATAKIYVAGSFNNWNPAASALTKNADGSYQITLPAGSGTAEYKFTRGSWESVEVEADGKDVANRRFSYGSNAIIPQQIANWADMAGRKPPKQHTATANVAVVADSFRMPQLNRTRRIWIYLPNDYAAGTRRYPVLYVHDGQNVFDDFTSFSGEWGIDETLRQLQQTGQDQGTIVVAVDNGGSSRLDELSPWRNPQYGGGEGDRYVDFMAHTLKPYIDAHYRTLSGREFTGIAGSSMGGLISLYAALKYPAVYSKVGIFSPAFWFAKDSLFQFVASTKPAQTTSFYFVAATPESETMVPLMAALRDSLQKRGFPAANMTYRATPDGQHAEWFWKREFPAAYQWLYAPTAAGHPSVLAFSAYAGSNNDQLVMQLPESVRTARLELKDAQGRTVLKKRVHSNESIDLSKLAQGTYALRIRAGKLTGNQEYINY</sequence>
<evidence type="ECO:0000313" key="2">
    <source>
        <dbReference type="EMBL" id="QDA58693.1"/>
    </source>
</evidence>
<proteinExistence type="predicted"/>
<dbReference type="Gene3D" id="3.40.50.1820">
    <property type="entry name" value="alpha/beta hydrolase"/>
    <property type="match status" value="1"/>
</dbReference>
<dbReference type="GO" id="GO:2001070">
    <property type="term" value="F:starch binding"/>
    <property type="evidence" value="ECO:0007669"/>
    <property type="project" value="InterPro"/>
</dbReference>
<dbReference type="OrthoDB" id="9784036at2"/>
<dbReference type="InterPro" id="IPR026444">
    <property type="entry name" value="Secre_tail"/>
</dbReference>